<protein>
    <submittedName>
        <fullName evidence="10">Oxidoreductase</fullName>
    </submittedName>
</protein>
<evidence type="ECO:0000256" key="8">
    <source>
        <dbReference type="SAM" id="Phobius"/>
    </source>
</evidence>
<dbReference type="Proteomes" id="UP000245890">
    <property type="component" value="Unassembled WGS sequence"/>
</dbReference>
<evidence type="ECO:0000256" key="5">
    <source>
        <dbReference type="ARBA" id="ARBA00022692"/>
    </source>
</evidence>
<dbReference type="EMBL" id="QENQ01000001">
    <property type="protein sequence ID" value="PVX30148.1"/>
    <property type="molecule type" value="Genomic_DNA"/>
</dbReference>
<accession>A0A2U0SFK8</accession>
<reference evidence="10 11" key="1">
    <citation type="submission" date="2018-05" db="EMBL/GenBank/DDBJ databases">
        <title>Description of Sphingomonas pokkalii sp nov, isolated from the rhizosphere of saline tolerant pokkali rice and its draft genome analysis.</title>
        <authorList>
            <person name="Menon R."/>
            <person name="Kumari S."/>
            <person name="Rameshkumar N."/>
        </authorList>
    </citation>
    <scope>NUCLEOTIDE SEQUENCE [LARGE SCALE GENOMIC DNA]</scope>
    <source>
        <strain evidence="10 11">L3B27</strain>
    </source>
</reference>
<evidence type="ECO:0000259" key="9">
    <source>
        <dbReference type="Pfam" id="PF13231"/>
    </source>
</evidence>
<keyword evidence="4" id="KW-0808">Transferase</keyword>
<dbReference type="RefSeq" id="WP_116469561.1">
    <property type="nucleotide sequence ID" value="NZ_QENQ01000001.1"/>
</dbReference>
<evidence type="ECO:0000256" key="4">
    <source>
        <dbReference type="ARBA" id="ARBA00022679"/>
    </source>
</evidence>
<feature type="transmembrane region" description="Helical" evidence="8">
    <location>
        <begin position="225"/>
        <end position="249"/>
    </location>
</feature>
<feature type="transmembrane region" description="Helical" evidence="8">
    <location>
        <begin position="311"/>
        <end position="330"/>
    </location>
</feature>
<evidence type="ECO:0000313" key="10">
    <source>
        <dbReference type="EMBL" id="PVX30148.1"/>
    </source>
</evidence>
<dbReference type="NCBIfam" id="TIGR03063">
    <property type="entry name" value="srtB_target"/>
    <property type="match status" value="1"/>
</dbReference>
<feature type="transmembrane region" description="Helical" evidence="8">
    <location>
        <begin position="63"/>
        <end position="81"/>
    </location>
</feature>
<evidence type="ECO:0000256" key="2">
    <source>
        <dbReference type="ARBA" id="ARBA00022475"/>
    </source>
</evidence>
<dbReference type="OrthoDB" id="7432315at2"/>
<gene>
    <name evidence="10" type="ORF">DD559_13070</name>
</gene>
<comment type="caution">
    <text evidence="10">The sequence shown here is derived from an EMBL/GenBank/DDBJ whole genome shotgun (WGS) entry which is preliminary data.</text>
</comment>
<keyword evidence="11" id="KW-1185">Reference proteome</keyword>
<name>A0A2U0SFK8_9SPHN</name>
<dbReference type="AlphaFoldDB" id="A0A2U0SFK8"/>
<keyword evidence="6 8" id="KW-1133">Transmembrane helix</keyword>
<dbReference type="PANTHER" id="PTHR33908:SF11">
    <property type="entry name" value="MEMBRANE PROTEIN"/>
    <property type="match status" value="1"/>
</dbReference>
<feature type="transmembrane region" description="Helical" evidence="8">
    <location>
        <begin position="368"/>
        <end position="393"/>
    </location>
</feature>
<dbReference type="InterPro" id="IPR038731">
    <property type="entry name" value="RgtA/B/C-like"/>
</dbReference>
<evidence type="ECO:0000256" key="7">
    <source>
        <dbReference type="ARBA" id="ARBA00023136"/>
    </source>
</evidence>
<dbReference type="InterPro" id="IPR017502">
    <property type="entry name" value="Sortase_SrtB_target"/>
</dbReference>
<evidence type="ECO:0000313" key="11">
    <source>
        <dbReference type="Proteomes" id="UP000245890"/>
    </source>
</evidence>
<comment type="subcellular location">
    <subcellularLocation>
        <location evidence="1">Cell membrane</location>
        <topology evidence="1">Multi-pass membrane protein</topology>
    </subcellularLocation>
</comment>
<keyword evidence="7 8" id="KW-0472">Membrane</keyword>
<sequence>MPRKTWYPLGLILLAAFALRLYAINFGLPGLNDPDELMFELGAFRMLRTATLNPGWFGHPATVTMYALAVLDVVTFIAGWIGGKWASVGAFSTAVYHDPGILILPGRVMIALCGVATIAMTARLGQRLANVRVGLLAATLLAVNPVHITFSQIVRSDMMGCVFMLGGLLAALRIARENQRRDYVAAALWLALAVATKWPFAIIALPVVGAAACAWRRQRAAGTAILSRLALFGLLAPCFVVAIAPYLVIDWQTVVQNLHGEDQAWHLGANGGSFLQNVAWYLTTPLRKAMGLFGLLLAASGMYLARRDRDVMMIVGLTLIGFFALISSQNLVWERWALPLMPLLAILAAITLDRTWSVFAARFPQVPMAIAASCAMLALLAPLAATAIAQGYARLHDTRQQATAWVRTNVPAVRSIFAEHFAFDMLQGPWRFRFPMGDNGCVDPRTFLAERKGYGSIQSARGSRSNVDFGTLPPEMRQTCHADYAVLSQYPRYRDERRLFPDAYAAYRTWIAQGRIVAVFRPEQGKRSGPEIVIVRFPEEAARP</sequence>
<feature type="transmembrane region" description="Helical" evidence="8">
    <location>
        <begin position="158"/>
        <end position="175"/>
    </location>
</feature>
<dbReference type="Pfam" id="PF13231">
    <property type="entry name" value="PMT_2"/>
    <property type="match status" value="1"/>
</dbReference>
<dbReference type="PANTHER" id="PTHR33908">
    <property type="entry name" value="MANNOSYLTRANSFERASE YKCB-RELATED"/>
    <property type="match status" value="1"/>
</dbReference>
<evidence type="ECO:0000256" key="1">
    <source>
        <dbReference type="ARBA" id="ARBA00004651"/>
    </source>
</evidence>
<dbReference type="InterPro" id="IPR050297">
    <property type="entry name" value="LipidA_mod_glycosyltrf_83"/>
</dbReference>
<feature type="transmembrane region" description="Helical" evidence="8">
    <location>
        <begin position="187"/>
        <end position="213"/>
    </location>
</feature>
<keyword evidence="3" id="KW-0328">Glycosyltransferase</keyword>
<evidence type="ECO:0000256" key="6">
    <source>
        <dbReference type="ARBA" id="ARBA00022989"/>
    </source>
</evidence>
<proteinExistence type="predicted"/>
<evidence type="ECO:0000256" key="3">
    <source>
        <dbReference type="ARBA" id="ARBA00022676"/>
    </source>
</evidence>
<feature type="transmembrane region" description="Helical" evidence="8">
    <location>
        <begin position="101"/>
        <end position="122"/>
    </location>
</feature>
<keyword evidence="5 8" id="KW-0812">Transmembrane</keyword>
<dbReference type="GO" id="GO:0009103">
    <property type="term" value="P:lipopolysaccharide biosynthetic process"/>
    <property type="evidence" value="ECO:0007669"/>
    <property type="project" value="UniProtKB-ARBA"/>
</dbReference>
<feature type="transmembrane region" description="Helical" evidence="8">
    <location>
        <begin position="128"/>
        <end position="146"/>
    </location>
</feature>
<dbReference type="GO" id="GO:0005886">
    <property type="term" value="C:plasma membrane"/>
    <property type="evidence" value="ECO:0007669"/>
    <property type="project" value="UniProtKB-SubCell"/>
</dbReference>
<keyword evidence="2" id="KW-1003">Cell membrane</keyword>
<organism evidence="10 11">
    <name type="scientific">Sphingomonas pokkalii</name>
    <dbReference type="NCBI Taxonomy" id="2175090"/>
    <lineage>
        <taxon>Bacteria</taxon>
        <taxon>Pseudomonadati</taxon>
        <taxon>Pseudomonadota</taxon>
        <taxon>Alphaproteobacteria</taxon>
        <taxon>Sphingomonadales</taxon>
        <taxon>Sphingomonadaceae</taxon>
        <taxon>Sphingomonas</taxon>
    </lineage>
</organism>
<feature type="domain" description="Glycosyltransferase RgtA/B/C/D-like" evidence="9">
    <location>
        <begin position="104"/>
        <end position="231"/>
    </location>
</feature>
<dbReference type="GO" id="GO:0016763">
    <property type="term" value="F:pentosyltransferase activity"/>
    <property type="evidence" value="ECO:0007669"/>
    <property type="project" value="TreeGrafter"/>
</dbReference>
<feature type="transmembrane region" description="Helical" evidence="8">
    <location>
        <begin position="286"/>
        <end position="304"/>
    </location>
</feature>